<reference evidence="1" key="1">
    <citation type="submission" date="2021-06" db="EMBL/GenBank/DDBJ databases">
        <authorList>
            <person name="Hodson N. C."/>
            <person name="Mongue J. A."/>
            <person name="Jaron S. K."/>
        </authorList>
    </citation>
    <scope>NUCLEOTIDE SEQUENCE</scope>
</reference>
<dbReference type="EMBL" id="CAJVCH010261476">
    <property type="protein sequence ID" value="CAG7734042.1"/>
    <property type="molecule type" value="Genomic_DNA"/>
</dbReference>
<accession>A0A8J2PDP3</accession>
<comment type="caution">
    <text evidence="1">The sequence shown here is derived from an EMBL/GenBank/DDBJ whole genome shotgun (WGS) entry which is preliminary data.</text>
</comment>
<protein>
    <submittedName>
        <fullName evidence="1">Uncharacterized protein</fullName>
    </submittedName>
</protein>
<dbReference type="AlphaFoldDB" id="A0A8J2PDP3"/>
<keyword evidence="2" id="KW-1185">Reference proteome</keyword>
<sequence>MDLRFYFMLIAHHIAPTISGLCDQFLRHITGFNTDTLNKTWDSLPSPKDVQALDEALLYVYINQKVKSSALTHMDFLISINLQDVQLCHKVTRTLDKLICLISGVSIYTILFEFQSPILPAHMDNMLST</sequence>
<evidence type="ECO:0000313" key="1">
    <source>
        <dbReference type="EMBL" id="CAG7734042.1"/>
    </source>
</evidence>
<proteinExistence type="predicted"/>
<name>A0A8J2PDP3_9HEXA</name>
<dbReference type="OrthoDB" id="9974421at2759"/>
<evidence type="ECO:0000313" key="2">
    <source>
        <dbReference type="Proteomes" id="UP000708208"/>
    </source>
</evidence>
<organism evidence="1 2">
    <name type="scientific">Allacma fusca</name>
    <dbReference type="NCBI Taxonomy" id="39272"/>
    <lineage>
        <taxon>Eukaryota</taxon>
        <taxon>Metazoa</taxon>
        <taxon>Ecdysozoa</taxon>
        <taxon>Arthropoda</taxon>
        <taxon>Hexapoda</taxon>
        <taxon>Collembola</taxon>
        <taxon>Symphypleona</taxon>
        <taxon>Sminthuridae</taxon>
        <taxon>Allacma</taxon>
    </lineage>
</organism>
<dbReference type="Proteomes" id="UP000708208">
    <property type="component" value="Unassembled WGS sequence"/>
</dbReference>
<gene>
    <name evidence="1" type="ORF">AFUS01_LOCUS22449</name>
</gene>